<accession>A0A9E6ZUD6</accession>
<proteinExistence type="predicted"/>
<evidence type="ECO:0000313" key="3">
    <source>
        <dbReference type="EMBL" id="UOB16906.1"/>
    </source>
</evidence>
<sequence length="567" mass="67302">MNDLNLTTGLKKEHLNEEGLEFVNKDGTLQTEHLQLEHLNEEGKKIIAKNWYNKRGQSTNLDNLPKDMVSFERDRLKTVSKEKLAELNQLGKELDDYNNYLIKYAYARKKLIPNETKKEEFEKKLIEEIIKKKLIEEIVKNQFKELKEEDLEKIAEKQFKELKEEEIEEIKIEITRDEIIEKRFKELTKEEILTLAGRSVEGLKNNLLFKNFSKKEDLEKIIEKRFNELTEEDKEKIKGKLREEEIEKIKEIKETTKKIFKELIEKKTKERVEKQLKELKKEEIEEIKKIKLKLKEDHNESSLGEAKISPKFKLNPDSQKHINKVHFTLTARKFYMEMMGYKYKEPCPFTPEQDENLTELIKKAREIPFPARELESLKIAQIELEIKEDLETELLHDKNLEHFSHKMLENTEKFLTERINKTENKLTKAKKGLNIPEEINLSQSGSYEEKYKSYNNYFEKNKTHFLNNNTFLKHATVLQNLHNLAKLNTILTKVTDRKENILKAAKLHKHLSENEKLNISGSDLLKKAKNINEFTKRIIASRRPQPNTQQTPIRRQSQNNTGLRPRL</sequence>
<keyword evidence="4" id="KW-1185">Reference proteome</keyword>
<dbReference type="KEGG" id="fbm:MQE35_14340"/>
<dbReference type="AlphaFoldDB" id="A0A9E6ZUD6"/>
<dbReference type="RefSeq" id="WP_255842156.1">
    <property type="nucleotide sequence ID" value="NZ_CP094358.1"/>
</dbReference>
<dbReference type="Proteomes" id="UP000831290">
    <property type="component" value="Chromosome"/>
</dbReference>
<evidence type="ECO:0000313" key="4">
    <source>
        <dbReference type="Proteomes" id="UP000831290"/>
    </source>
</evidence>
<organism evidence="3 4">
    <name type="scientific">Abyssalbus ytuae</name>
    <dbReference type="NCBI Taxonomy" id="2926907"/>
    <lineage>
        <taxon>Bacteria</taxon>
        <taxon>Pseudomonadati</taxon>
        <taxon>Bacteroidota</taxon>
        <taxon>Flavobacteriia</taxon>
        <taxon>Flavobacteriales</taxon>
        <taxon>Flavobacteriaceae</taxon>
        <taxon>Abyssalbus</taxon>
    </lineage>
</organism>
<gene>
    <name evidence="3" type="ORF">MQE35_14340</name>
</gene>
<protein>
    <submittedName>
        <fullName evidence="3">Uncharacterized protein</fullName>
    </submittedName>
</protein>
<feature type="compositionally biased region" description="Polar residues" evidence="2">
    <location>
        <begin position="544"/>
        <end position="567"/>
    </location>
</feature>
<feature type="region of interest" description="Disordered" evidence="2">
    <location>
        <begin position="539"/>
        <end position="567"/>
    </location>
</feature>
<reference evidence="3" key="1">
    <citation type="submission" date="2022-03" db="EMBL/GenBank/DDBJ databases">
        <title>Description of Abyssus ytuae gen. nov., sp. nov., a novel member of the family Flavobacteriaceae isolated from the sediment of Mariana Trench.</title>
        <authorList>
            <person name="Zhang J."/>
            <person name="Xu X."/>
        </authorList>
    </citation>
    <scope>NUCLEOTIDE SEQUENCE</scope>
    <source>
        <strain evidence="3">MT3330</strain>
    </source>
</reference>
<feature type="coiled-coil region" evidence="1">
    <location>
        <begin position="227"/>
        <end position="300"/>
    </location>
</feature>
<evidence type="ECO:0000256" key="2">
    <source>
        <dbReference type="SAM" id="MobiDB-lite"/>
    </source>
</evidence>
<evidence type="ECO:0000256" key="1">
    <source>
        <dbReference type="SAM" id="Coils"/>
    </source>
</evidence>
<keyword evidence="1" id="KW-0175">Coiled coil</keyword>
<name>A0A9E6ZUD6_9FLAO</name>
<dbReference type="EMBL" id="CP094358">
    <property type="protein sequence ID" value="UOB16906.1"/>
    <property type="molecule type" value="Genomic_DNA"/>
</dbReference>